<dbReference type="Proteomes" id="UP000001933">
    <property type="component" value="Chromosome"/>
</dbReference>
<dbReference type="InParanoid" id="Q2LV54"/>
<keyword evidence="2" id="KW-1185">Reference proteome</keyword>
<evidence type="ECO:0000313" key="2">
    <source>
        <dbReference type="Proteomes" id="UP000001933"/>
    </source>
</evidence>
<name>Q2LV54_SYNAS</name>
<dbReference type="STRING" id="56780.SYN_03674"/>
<dbReference type="EMBL" id="CP000252">
    <property type="protein sequence ID" value="ABC77962.1"/>
    <property type="molecule type" value="Genomic_DNA"/>
</dbReference>
<dbReference type="AlphaFoldDB" id="Q2LV54"/>
<organism evidence="1 2">
    <name type="scientific">Syntrophus aciditrophicus (strain SB)</name>
    <dbReference type="NCBI Taxonomy" id="56780"/>
    <lineage>
        <taxon>Bacteria</taxon>
        <taxon>Pseudomonadati</taxon>
        <taxon>Thermodesulfobacteriota</taxon>
        <taxon>Syntrophia</taxon>
        <taxon>Syntrophales</taxon>
        <taxon>Syntrophaceae</taxon>
        <taxon>Syntrophus</taxon>
    </lineage>
</organism>
<accession>Q2LV54</accession>
<sequence length="80" mass="9056">MRHNQALFSETLDARQYGWIDENCNSSAIGLITLAEMNTSGFFREKPSALLKRSSFFVGPVICSCFMRIKRTGTLDHLLI</sequence>
<dbReference type="HOGENOM" id="CLU_2588434_0_0_7"/>
<gene>
    <name evidence="1" type="ORF">SYN_03674</name>
</gene>
<reference evidence="1 2" key="1">
    <citation type="journal article" date="2007" name="Proc. Natl. Acad. Sci. U.S.A.">
        <title>The genome of Syntrophus aciditrophicus: life at the thermodynamic limit of microbial growth.</title>
        <authorList>
            <person name="McInerney M.J."/>
            <person name="Rohlin L."/>
            <person name="Mouttaki H."/>
            <person name="Kim U."/>
            <person name="Krupp R.S."/>
            <person name="Rios-Hernandez L."/>
            <person name="Sieber J."/>
            <person name="Struchtemeyer C.G."/>
            <person name="Bhattacharyya A."/>
            <person name="Campbell J.W."/>
            <person name="Gunsalus R.P."/>
        </authorList>
    </citation>
    <scope>NUCLEOTIDE SEQUENCE [LARGE SCALE GENOMIC DNA]</scope>
    <source>
        <strain evidence="1 2">SB</strain>
    </source>
</reference>
<dbReference type="KEGG" id="sat:SYN_03674"/>
<evidence type="ECO:0000313" key="1">
    <source>
        <dbReference type="EMBL" id="ABC77962.1"/>
    </source>
</evidence>
<proteinExistence type="predicted"/>
<protein>
    <submittedName>
        <fullName evidence="1">Hypothetical cytosolic protein</fullName>
    </submittedName>
</protein>